<dbReference type="InterPro" id="IPR032567">
    <property type="entry name" value="RTL1-rel"/>
</dbReference>
<dbReference type="InterPro" id="IPR001584">
    <property type="entry name" value="Integrase_cat-core"/>
</dbReference>
<dbReference type="Pfam" id="PF03732">
    <property type="entry name" value="Retrotrans_gag"/>
    <property type="match status" value="1"/>
</dbReference>
<feature type="compositionally biased region" description="Low complexity" evidence="2">
    <location>
        <begin position="226"/>
        <end position="238"/>
    </location>
</feature>
<name>A0ABQ4ZXW1_9ASTR</name>
<protein>
    <submittedName>
        <fullName evidence="5">Ribonuclease H-like domain-containing protein</fullName>
    </submittedName>
</protein>
<dbReference type="SUPFAM" id="SSF53098">
    <property type="entry name" value="Ribonuclease H-like"/>
    <property type="match status" value="1"/>
</dbReference>
<keyword evidence="1" id="KW-0863">Zinc-finger</keyword>
<reference evidence="5" key="1">
    <citation type="journal article" date="2022" name="Int. J. Mol. Sci.">
        <title>Draft Genome of Tanacetum Coccineum: Genomic Comparison of Closely Related Tanacetum-Family Plants.</title>
        <authorList>
            <person name="Yamashiro T."/>
            <person name="Shiraishi A."/>
            <person name="Nakayama K."/>
            <person name="Satake H."/>
        </authorList>
    </citation>
    <scope>NUCLEOTIDE SEQUENCE</scope>
</reference>
<dbReference type="InterPro" id="IPR013103">
    <property type="entry name" value="RVT_2"/>
</dbReference>
<dbReference type="PANTHER" id="PTHR15503">
    <property type="entry name" value="LDOC1 RELATED"/>
    <property type="match status" value="1"/>
</dbReference>
<sequence length="1147" mass="129645">MAPKRTSTSAAPAMTQAAIRKLVADSVSAALEAQAATMANADNTNRNTGQGEASVARKCRYKDFMSCQPFNCEVKFVIGTLTEEALSWWNSFSQPIGIKEAYNITWSEFEKLLIKKYCPRTEVKKMEDEFYNLTVKGNDLKIYVRRFQELAVLCPTMVPNSEKFMEVFIGGLPRSIEGNVTASKPQTLEEAITITHRLIDQIIKHNFVQGTNDHKRKFDDKRTFTNKNNYQNNRNNNRNNDHHQQQNSRQETFRAYAVTPTENSRYTGRFPLCKKCTLHHIGPCTVKCQTCNKVGHLTRNYRNKGLATGSNLQPVSVTCHACREKGHYRNQCPKANNNAHGRAYLLRDKNAHQDPNLVTDTTYDIEIADGNLVGTNTVIQGCILILLNQPFEIDLMLIKLSSFDVVISMDWLSKYHARIICDEKVVYIPIDGETLIIRVRGFLEVFPEDLHGLPLVRQVEFQIDLIPGAAPVARSPYRLAPLEMQLPFRKPDVLDNETSKPAVTLVYSRKPRNSKTNVPVSKSKVLQYVSAKKKEPSKSWGSIISDVPSSSLNECRLGMLRYQGFTMWKDLDTTYSPLGSFVIRILRLLSVNTPASLKYILVIVDDYSRFTWVKFLRSKDEAPDFIIKFLKMIQLRLKVPVRRIRTDNGTEFVNQTLREYYEKAKAVATACYTQNRSIIRLRHGKTPYELLHDKLPDLSFFHVFGALCYPTNDSENLGKLQPKADIDFDELTTMASEHSSLGPALHEMTPATISSGLVPNPPPSTPFVPPLRTDWDMLFQPLFDELLNPPPSVDHPAPEVVAPIDEVAAPVPAVSTGSPSSTIVDQDAPSPSNSQTTPDTQPLVIPNDVEEDNHDIEVAHMGNDPYFGVPILEVPSDQSSSSDSIHTIMQPDHQISKHNSKWTKDHPLENIIGELARPVSTRLQLHEQALFCYYDAFLTAVEPKTYKDALTQSCWIKAMQEELNEFEHLEVWELVPRLDKVMVITLKWIYKVKLDELGGILKNKARLVARGYHQEEGIDFEESFAPVARLEAIRIFLAFVAHMNMVVYQMDVKTAFLKGSLREELPRGCMKLSSFCYPKTSPNVQGIPHCSYARDWQGTSFEFADADNAGCQDTRRSTSGSMQFLGVGIISGHQNGRKALRFPVFDR</sequence>
<organism evidence="5 6">
    <name type="scientific">Tanacetum coccineum</name>
    <dbReference type="NCBI Taxonomy" id="301880"/>
    <lineage>
        <taxon>Eukaryota</taxon>
        <taxon>Viridiplantae</taxon>
        <taxon>Streptophyta</taxon>
        <taxon>Embryophyta</taxon>
        <taxon>Tracheophyta</taxon>
        <taxon>Spermatophyta</taxon>
        <taxon>Magnoliopsida</taxon>
        <taxon>eudicotyledons</taxon>
        <taxon>Gunneridae</taxon>
        <taxon>Pentapetalae</taxon>
        <taxon>asterids</taxon>
        <taxon>campanulids</taxon>
        <taxon>Asterales</taxon>
        <taxon>Asteraceae</taxon>
        <taxon>Asteroideae</taxon>
        <taxon>Anthemideae</taxon>
        <taxon>Anthemidinae</taxon>
        <taxon>Tanacetum</taxon>
    </lineage>
</organism>
<evidence type="ECO:0000313" key="5">
    <source>
        <dbReference type="EMBL" id="GJS95145.1"/>
    </source>
</evidence>
<evidence type="ECO:0000259" key="3">
    <source>
        <dbReference type="PROSITE" id="PS50158"/>
    </source>
</evidence>
<keyword evidence="6" id="KW-1185">Reference proteome</keyword>
<dbReference type="Pfam" id="PF07727">
    <property type="entry name" value="RVT_2"/>
    <property type="match status" value="1"/>
</dbReference>
<dbReference type="Pfam" id="PF00665">
    <property type="entry name" value="rve"/>
    <property type="match status" value="1"/>
</dbReference>
<dbReference type="InterPro" id="IPR036397">
    <property type="entry name" value="RNaseH_sf"/>
</dbReference>
<evidence type="ECO:0000256" key="1">
    <source>
        <dbReference type="PROSITE-ProRule" id="PRU00047"/>
    </source>
</evidence>
<dbReference type="Pfam" id="PF08284">
    <property type="entry name" value="RVP_2"/>
    <property type="match status" value="1"/>
</dbReference>
<dbReference type="InterPro" id="IPR012337">
    <property type="entry name" value="RNaseH-like_sf"/>
</dbReference>
<dbReference type="Gene3D" id="4.10.60.10">
    <property type="entry name" value="Zinc finger, CCHC-type"/>
    <property type="match status" value="1"/>
</dbReference>
<dbReference type="PROSITE" id="PS50994">
    <property type="entry name" value="INTEGRASE"/>
    <property type="match status" value="1"/>
</dbReference>
<dbReference type="Proteomes" id="UP001151760">
    <property type="component" value="Unassembled WGS sequence"/>
</dbReference>
<evidence type="ECO:0000313" key="6">
    <source>
        <dbReference type="Proteomes" id="UP001151760"/>
    </source>
</evidence>
<feature type="domain" description="CCHC-type" evidence="3">
    <location>
        <begin position="319"/>
        <end position="334"/>
    </location>
</feature>
<reference evidence="5" key="2">
    <citation type="submission" date="2022-01" db="EMBL/GenBank/DDBJ databases">
        <authorList>
            <person name="Yamashiro T."/>
            <person name="Shiraishi A."/>
            <person name="Satake H."/>
            <person name="Nakayama K."/>
        </authorList>
    </citation>
    <scope>NUCLEOTIDE SEQUENCE</scope>
</reference>
<dbReference type="SMART" id="SM00343">
    <property type="entry name" value="ZnF_C2HC"/>
    <property type="match status" value="2"/>
</dbReference>
<gene>
    <name evidence="5" type="ORF">Tco_0802113</name>
</gene>
<dbReference type="Gene3D" id="3.30.420.10">
    <property type="entry name" value="Ribonuclease H-like superfamily/Ribonuclease H"/>
    <property type="match status" value="1"/>
</dbReference>
<accession>A0ABQ4ZXW1</accession>
<dbReference type="InterPro" id="IPR005162">
    <property type="entry name" value="Retrotrans_gag_dom"/>
</dbReference>
<comment type="caution">
    <text evidence="5">The sequence shown here is derived from an EMBL/GenBank/DDBJ whole genome shotgun (WGS) entry which is preliminary data.</text>
</comment>
<dbReference type="InterPro" id="IPR036875">
    <property type="entry name" value="Znf_CCHC_sf"/>
</dbReference>
<evidence type="ECO:0000256" key="2">
    <source>
        <dbReference type="SAM" id="MobiDB-lite"/>
    </source>
</evidence>
<keyword evidence="1" id="KW-0862">Zinc</keyword>
<feature type="region of interest" description="Disordered" evidence="2">
    <location>
        <begin position="223"/>
        <end position="251"/>
    </location>
</feature>
<dbReference type="PROSITE" id="PS50158">
    <property type="entry name" value="ZF_CCHC"/>
    <property type="match status" value="1"/>
</dbReference>
<dbReference type="EMBL" id="BQNB010011787">
    <property type="protein sequence ID" value="GJS95145.1"/>
    <property type="molecule type" value="Genomic_DNA"/>
</dbReference>
<proteinExistence type="predicted"/>
<feature type="region of interest" description="Disordered" evidence="2">
    <location>
        <begin position="811"/>
        <end position="842"/>
    </location>
</feature>
<dbReference type="SUPFAM" id="SSF57756">
    <property type="entry name" value="Retrovirus zinc finger-like domains"/>
    <property type="match status" value="1"/>
</dbReference>
<feature type="compositionally biased region" description="Polar residues" evidence="2">
    <location>
        <begin position="815"/>
        <end position="840"/>
    </location>
</feature>
<evidence type="ECO:0000259" key="4">
    <source>
        <dbReference type="PROSITE" id="PS50994"/>
    </source>
</evidence>
<dbReference type="PANTHER" id="PTHR15503:SF45">
    <property type="entry name" value="RNA-DIRECTED DNA POLYMERASE HOMOLOG"/>
    <property type="match status" value="1"/>
</dbReference>
<feature type="domain" description="Integrase catalytic" evidence="4">
    <location>
        <begin position="573"/>
        <end position="660"/>
    </location>
</feature>
<keyword evidence="1" id="KW-0479">Metal-binding</keyword>
<dbReference type="InterPro" id="IPR001878">
    <property type="entry name" value="Znf_CCHC"/>
</dbReference>